<reference evidence="1 2" key="1">
    <citation type="submission" date="2013-07" db="EMBL/GenBank/DDBJ databases">
        <title>Sequencing and analysis of the complete genome of Microcystis aeruginosa phage MaMV-DC.</title>
        <authorList>
            <person name="Ou T."/>
            <person name="Li S.H."/>
            <person name="Zhang Q.Y."/>
        </authorList>
    </citation>
    <scope>NUCLEOTIDE SEQUENCE [LARGE SCALE GENOMIC DNA]</scope>
</reference>
<dbReference type="Proteomes" id="UP000028567">
    <property type="component" value="Segment"/>
</dbReference>
<dbReference type="RefSeq" id="YP_009217709.1">
    <property type="nucleotide sequence ID" value="NC_029002.1"/>
</dbReference>
<name>A0A075BUQ0_9CAUD</name>
<accession>A0A075BUQ0</accession>
<protein>
    <submittedName>
        <fullName evidence="1">Uncharacterized protein</fullName>
    </submittedName>
</protein>
<gene>
    <name evidence="1" type="ORF">MaMVDC_25</name>
</gene>
<evidence type="ECO:0000313" key="1">
    <source>
        <dbReference type="EMBL" id="AGR48590.1"/>
    </source>
</evidence>
<dbReference type="GeneID" id="26643203"/>
<keyword evidence="2" id="KW-1185">Reference proteome</keyword>
<proteinExistence type="predicted"/>
<organism evidence="1 2">
    <name type="scientific">Microcystis phage MaMV-DC</name>
    <dbReference type="NCBI Taxonomy" id="1357715"/>
    <lineage>
        <taxon>Viruses</taxon>
        <taxon>Duplodnaviria</taxon>
        <taxon>Heunggongvirae</taxon>
        <taxon>Uroviricota</taxon>
        <taxon>Caudoviricetes</taxon>
        <taxon>Fukuivirus</taxon>
        <taxon>Fukuivirus MVDC</taxon>
    </lineage>
</organism>
<dbReference type="KEGG" id="vg:26643203"/>
<dbReference type="EMBL" id="KF356199">
    <property type="protein sequence ID" value="AGR48590.1"/>
    <property type="molecule type" value="Genomic_DNA"/>
</dbReference>
<sequence length="164" mass="18632">MLLETVLTLPAIRQDRTALPLVFPELSLYTLLSIEDAIPDITINVVATSPWAQGTHYGTMYWTVLVVRYQNSPFLVVGRRYVTDGLNPNETALRYVVDQDLYRTAINYALQQETEEVVFTNKERPLDKEKAQAFHRVGGEIRFIEADALSCTIESINTLLDILL</sequence>
<evidence type="ECO:0000313" key="2">
    <source>
        <dbReference type="Proteomes" id="UP000028567"/>
    </source>
</evidence>